<dbReference type="EMBL" id="MK072480">
    <property type="protein sequence ID" value="AYV85812.1"/>
    <property type="molecule type" value="Genomic_DNA"/>
</dbReference>
<evidence type="ECO:0000313" key="1">
    <source>
        <dbReference type="EMBL" id="AYV85812.1"/>
    </source>
</evidence>
<reference evidence="1" key="1">
    <citation type="submission" date="2018-10" db="EMBL/GenBank/DDBJ databases">
        <title>Hidden diversity of soil giant viruses.</title>
        <authorList>
            <person name="Schulz F."/>
            <person name="Alteio L."/>
            <person name="Goudeau D."/>
            <person name="Ryan E.M."/>
            <person name="Malmstrom R.R."/>
            <person name="Blanchard J."/>
            <person name="Woyke T."/>
        </authorList>
    </citation>
    <scope>NUCLEOTIDE SEQUENCE</scope>
    <source>
        <strain evidence="1">SAV1</strain>
    </source>
</reference>
<accession>A0A3G5AF52</accession>
<gene>
    <name evidence="1" type="ORF">Satyrvirus44_7</name>
</gene>
<proteinExistence type="predicted"/>
<organism evidence="1">
    <name type="scientific">Satyrvirus sp</name>
    <dbReference type="NCBI Taxonomy" id="2487771"/>
    <lineage>
        <taxon>Viruses</taxon>
        <taxon>Varidnaviria</taxon>
        <taxon>Bamfordvirae</taxon>
        <taxon>Nucleocytoviricota</taxon>
        <taxon>Megaviricetes</taxon>
        <taxon>Imitervirales</taxon>
        <taxon>Mimiviridae</taxon>
        <taxon>Megamimivirinae</taxon>
    </lineage>
</organism>
<name>A0A3G5AF52_9VIRU</name>
<protein>
    <submittedName>
        <fullName evidence="1">Uncharacterized protein</fullName>
    </submittedName>
</protein>
<feature type="non-terminal residue" evidence="1">
    <location>
        <position position="1"/>
    </location>
</feature>
<sequence length="145" mass="17794">AAKKYFSIINETYLNTELEENDYVNPKMFDLFFHRFIKCNTLQRYYQQHSRSNEITSYTNFKPIEPSLNMHPSAFFDENGIFIHPNIFDPFAVRFDYTKIYNNPNFDFNDILFDRIKKDNKNIKTFYDKYKKYKQKYLNLLNRKN</sequence>